<evidence type="ECO:0000256" key="3">
    <source>
        <dbReference type="ARBA" id="ARBA00023002"/>
    </source>
</evidence>
<keyword evidence="1" id="KW-0285">Flavoprotein</keyword>
<evidence type="ECO:0000313" key="6">
    <source>
        <dbReference type="EMBL" id="NUW44031.1"/>
    </source>
</evidence>
<organism evidence="6 7">
    <name type="scientific">Nonomuraea rhodomycinica</name>
    <dbReference type="NCBI Taxonomy" id="1712872"/>
    <lineage>
        <taxon>Bacteria</taxon>
        <taxon>Bacillati</taxon>
        <taxon>Actinomycetota</taxon>
        <taxon>Actinomycetes</taxon>
        <taxon>Streptosporangiales</taxon>
        <taxon>Streptosporangiaceae</taxon>
        <taxon>Nonomuraea</taxon>
    </lineage>
</organism>
<keyword evidence="4" id="KW-0503">Monooxygenase</keyword>
<dbReference type="Gene3D" id="3.20.20.30">
    <property type="entry name" value="Luciferase-like domain"/>
    <property type="match status" value="1"/>
</dbReference>
<dbReference type="SUPFAM" id="SSF51679">
    <property type="entry name" value="Bacterial luciferase-like"/>
    <property type="match status" value="1"/>
</dbReference>
<feature type="domain" description="Luciferase-like" evidence="5">
    <location>
        <begin position="18"/>
        <end position="248"/>
    </location>
</feature>
<sequence length="293" mass="31868">MELTLLSFGIKTVPVGVTYTDLLRVWQEADELPAIEHAWLWDHLLPLFGPVDTPIHEGWTMLAALAARTERLSFGHLVTGNLTRAPALLAKMAATVDAVAPGRLVLGLGVGGTRQPGDTLVPREYGAYGLHIASPGEGVARLAESCQIIRRMWTEDRFDFEGRHYRLRDVVCEPKPARRPPLLVGGWGDRTLGVVAEHADIWNVPGPPHNSLEFVAERNRALDERCAAIGRDPASLIRSTQVTVSYEDPGATRAVVKELAGIGLTHIVLNLRPPFPAGVARWAADEIITPSSG</sequence>
<reference evidence="6 7" key="1">
    <citation type="submission" date="2020-06" db="EMBL/GenBank/DDBJ databases">
        <authorList>
            <person name="Chanama M."/>
        </authorList>
    </citation>
    <scope>NUCLEOTIDE SEQUENCE [LARGE SCALE GENOMIC DNA]</scope>
    <source>
        <strain evidence="6 7">TBRC6557</strain>
    </source>
</reference>
<dbReference type="Proteomes" id="UP000546126">
    <property type="component" value="Unassembled WGS sequence"/>
</dbReference>
<name>A0A7Y6ITW5_9ACTN</name>
<keyword evidence="7" id="KW-1185">Reference proteome</keyword>
<evidence type="ECO:0000256" key="2">
    <source>
        <dbReference type="ARBA" id="ARBA00022643"/>
    </source>
</evidence>
<evidence type="ECO:0000313" key="7">
    <source>
        <dbReference type="Proteomes" id="UP000546126"/>
    </source>
</evidence>
<comment type="caution">
    <text evidence="6">The sequence shown here is derived from an EMBL/GenBank/DDBJ whole genome shotgun (WGS) entry which is preliminary data.</text>
</comment>
<dbReference type="GO" id="GO:0046306">
    <property type="term" value="P:alkanesulfonate catabolic process"/>
    <property type="evidence" value="ECO:0007669"/>
    <property type="project" value="TreeGrafter"/>
</dbReference>
<dbReference type="InterPro" id="IPR036661">
    <property type="entry name" value="Luciferase-like_sf"/>
</dbReference>
<evidence type="ECO:0000259" key="5">
    <source>
        <dbReference type="Pfam" id="PF00296"/>
    </source>
</evidence>
<protein>
    <submittedName>
        <fullName evidence="6">LLM class flavin-dependent oxidoreductase</fullName>
    </submittedName>
</protein>
<keyword evidence="2" id="KW-0288">FMN</keyword>
<dbReference type="InterPro" id="IPR050172">
    <property type="entry name" value="SsuD_RutA_monooxygenase"/>
</dbReference>
<keyword evidence="3" id="KW-0560">Oxidoreductase</keyword>
<proteinExistence type="predicted"/>
<gene>
    <name evidence="6" type="ORF">HT134_28470</name>
</gene>
<dbReference type="EMBL" id="JABWGO010000008">
    <property type="protein sequence ID" value="NUW44031.1"/>
    <property type="molecule type" value="Genomic_DNA"/>
</dbReference>
<accession>A0A7Y6ITW5</accession>
<dbReference type="Pfam" id="PF00296">
    <property type="entry name" value="Bac_luciferase"/>
    <property type="match status" value="1"/>
</dbReference>
<dbReference type="PANTHER" id="PTHR42847">
    <property type="entry name" value="ALKANESULFONATE MONOOXYGENASE"/>
    <property type="match status" value="1"/>
</dbReference>
<dbReference type="InterPro" id="IPR011251">
    <property type="entry name" value="Luciferase-like_dom"/>
</dbReference>
<dbReference type="PANTHER" id="PTHR42847:SF4">
    <property type="entry name" value="ALKANESULFONATE MONOOXYGENASE-RELATED"/>
    <property type="match status" value="1"/>
</dbReference>
<dbReference type="AlphaFoldDB" id="A0A7Y6ITW5"/>
<evidence type="ECO:0000256" key="1">
    <source>
        <dbReference type="ARBA" id="ARBA00022630"/>
    </source>
</evidence>
<evidence type="ECO:0000256" key="4">
    <source>
        <dbReference type="ARBA" id="ARBA00023033"/>
    </source>
</evidence>
<dbReference type="GO" id="GO:0008726">
    <property type="term" value="F:alkanesulfonate monooxygenase activity"/>
    <property type="evidence" value="ECO:0007669"/>
    <property type="project" value="TreeGrafter"/>
</dbReference>